<dbReference type="Pfam" id="PF01381">
    <property type="entry name" value="HTH_3"/>
    <property type="match status" value="1"/>
</dbReference>
<keyword evidence="1" id="KW-0238">DNA-binding</keyword>
<dbReference type="InterPro" id="IPR010982">
    <property type="entry name" value="Lambda_DNA-bd_dom_sf"/>
</dbReference>
<comment type="caution">
    <text evidence="3">The sequence shown here is derived from an EMBL/GenBank/DDBJ whole genome shotgun (WGS) entry which is preliminary data.</text>
</comment>
<dbReference type="CDD" id="cd06529">
    <property type="entry name" value="S24_LexA-like"/>
    <property type="match status" value="1"/>
</dbReference>
<organism evidence="3 4">
    <name type="scientific">Planobacterium oryzisoli</name>
    <dbReference type="NCBI Taxonomy" id="2771435"/>
    <lineage>
        <taxon>Bacteria</taxon>
        <taxon>Pseudomonadati</taxon>
        <taxon>Bacteroidota</taxon>
        <taxon>Flavobacteriia</taxon>
        <taxon>Flavobacteriales</taxon>
        <taxon>Weeksellaceae</taxon>
        <taxon>Chryseobacterium group</taxon>
        <taxon>Chryseobacterium</taxon>
    </lineage>
</organism>
<protein>
    <submittedName>
        <fullName evidence="3">LexA family transcriptional regulator</fullName>
    </submittedName>
</protein>
<dbReference type="EMBL" id="JADKYY010000005">
    <property type="protein sequence ID" value="MBF5027146.1"/>
    <property type="molecule type" value="Genomic_DNA"/>
</dbReference>
<reference evidence="3" key="1">
    <citation type="submission" date="2020-11" db="EMBL/GenBank/DDBJ databases">
        <title>Genome seq and assembly of Planobacterium sp.</title>
        <authorList>
            <person name="Chhetri G."/>
        </authorList>
    </citation>
    <scope>NUCLEOTIDE SEQUENCE</scope>
    <source>
        <strain evidence="3">GCR5</strain>
    </source>
</reference>
<dbReference type="InterPro" id="IPR036286">
    <property type="entry name" value="LexA/Signal_pep-like_sf"/>
</dbReference>
<dbReference type="SUPFAM" id="SSF47413">
    <property type="entry name" value="lambda repressor-like DNA-binding domains"/>
    <property type="match status" value="1"/>
</dbReference>
<dbReference type="Gene3D" id="2.10.109.10">
    <property type="entry name" value="Umud Fragment, subunit A"/>
    <property type="match status" value="1"/>
</dbReference>
<dbReference type="PANTHER" id="PTHR46558:SF11">
    <property type="entry name" value="HTH-TYPE TRANSCRIPTIONAL REGULATOR XRE"/>
    <property type="match status" value="1"/>
</dbReference>
<gene>
    <name evidence="3" type="ORF">IC612_04970</name>
</gene>
<keyword evidence="4" id="KW-1185">Reference proteome</keyword>
<accession>A0A930YVM4</accession>
<sequence>MSFLSDNIRVLRDRHRLTQQKTADALKITRGRYVKYEDGSSEPPIDILVRISKFFGVSIDLLLTVDIKKYPLEDLSSLPNNRVILPIMVDARGENKIELVPQRAQMGYLSGYSDPEYIESLQSLSLPFLRHGKYRAFPAAGDSMPPYTDGTYIVGRYVESKEELKEGKTYVFITKTDGIVYKRFRKQNRLEALVSSDNSFYEPYELRWDDVLEIWEFACSINTEEIRSESSELTVLKDLLLSMKKDIAQISKNKNGW</sequence>
<dbReference type="RefSeq" id="WP_194739078.1">
    <property type="nucleotide sequence ID" value="NZ_JADKYY010000005.1"/>
</dbReference>
<dbReference type="PROSITE" id="PS50943">
    <property type="entry name" value="HTH_CROC1"/>
    <property type="match status" value="1"/>
</dbReference>
<name>A0A930YVM4_9FLAO</name>
<dbReference type="SMART" id="SM00530">
    <property type="entry name" value="HTH_XRE"/>
    <property type="match status" value="1"/>
</dbReference>
<evidence type="ECO:0000313" key="3">
    <source>
        <dbReference type="EMBL" id="MBF5027146.1"/>
    </source>
</evidence>
<dbReference type="Proteomes" id="UP000694480">
    <property type="component" value="Unassembled WGS sequence"/>
</dbReference>
<dbReference type="SUPFAM" id="SSF51306">
    <property type="entry name" value="LexA/Signal peptidase"/>
    <property type="match status" value="1"/>
</dbReference>
<dbReference type="PANTHER" id="PTHR46558">
    <property type="entry name" value="TRACRIPTIONAL REGULATORY PROTEIN-RELATED-RELATED"/>
    <property type="match status" value="1"/>
</dbReference>
<dbReference type="InterPro" id="IPR001387">
    <property type="entry name" value="Cro/C1-type_HTH"/>
</dbReference>
<feature type="domain" description="HTH cro/C1-type" evidence="2">
    <location>
        <begin position="8"/>
        <end position="62"/>
    </location>
</feature>
<evidence type="ECO:0000313" key="4">
    <source>
        <dbReference type="Proteomes" id="UP000694480"/>
    </source>
</evidence>
<dbReference type="Pfam" id="PF00717">
    <property type="entry name" value="Peptidase_S24"/>
    <property type="match status" value="1"/>
</dbReference>
<dbReference type="InterPro" id="IPR015927">
    <property type="entry name" value="Peptidase_S24_S26A/B/C"/>
</dbReference>
<proteinExistence type="predicted"/>
<evidence type="ECO:0000256" key="1">
    <source>
        <dbReference type="ARBA" id="ARBA00023125"/>
    </source>
</evidence>
<dbReference type="AlphaFoldDB" id="A0A930YVM4"/>
<dbReference type="GO" id="GO:0003677">
    <property type="term" value="F:DNA binding"/>
    <property type="evidence" value="ECO:0007669"/>
    <property type="project" value="UniProtKB-KW"/>
</dbReference>
<dbReference type="InterPro" id="IPR039418">
    <property type="entry name" value="LexA-like"/>
</dbReference>
<evidence type="ECO:0000259" key="2">
    <source>
        <dbReference type="PROSITE" id="PS50943"/>
    </source>
</evidence>
<dbReference type="CDD" id="cd00093">
    <property type="entry name" value="HTH_XRE"/>
    <property type="match status" value="1"/>
</dbReference>
<dbReference type="Gene3D" id="1.10.260.40">
    <property type="entry name" value="lambda repressor-like DNA-binding domains"/>
    <property type="match status" value="1"/>
</dbReference>